<feature type="non-terminal residue" evidence="1">
    <location>
        <position position="85"/>
    </location>
</feature>
<organism evidence="1">
    <name type="scientific">mine drainage metagenome</name>
    <dbReference type="NCBI Taxonomy" id="410659"/>
    <lineage>
        <taxon>unclassified sequences</taxon>
        <taxon>metagenomes</taxon>
        <taxon>ecological metagenomes</taxon>
    </lineage>
</organism>
<name>T1B415_9ZZZZ</name>
<gene>
    <name evidence="1" type="ORF">B1B_06634</name>
</gene>
<comment type="caution">
    <text evidence="1">The sequence shown here is derived from an EMBL/GenBank/DDBJ whole genome shotgun (WGS) entry which is preliminary data.</text>
</comment>
<proteinExistence type="predicted"/>
<sequence>MDSEITILRRKTTVVKCDRGRPKHSKDVLYVPLSFDKYALREYLRMRLRRVLKSEFSKLSKNRKFYIVGEIDFELVKKFRDKSIL</sequence>
<dbReference type="EMBL" id="AUZY01004204">
    <property type="protein sequence ID" value="EQD64637.1"/>
    <property type="molecule type" value="Genomic_DNA"/>
</dbReference>
<dbReference type="AlphaFoldDB" id="T1B415"/>
<reference evidence="1" key="2">
    <citation type="journal article" date="2014" name="ISME J.">
        <title>Microbial stratification in low pH oxic and suboxic macroscopic growths along an acid mine drainage.</title>
        <authorList>
            <person name="Mendez-Garcia C."/>
            <person name="Mesa V."/>
            <person name="Sprenger R.R."/>
            <person name="Richter M."/>
            <person name="Diez M.S."/>
            <person name="Solano J."/>
            <person name="Bargiela R."/>
            <person name="Golyshina O.V."/>
            <person name="Manteca A."/>
            <person name="Ramos J.L."/>
            <person name="Gallego J.R."/>
            <person name="Llorente I."/>
            <person name="Martins Dos Santos V.A."/>
            <person name="Jensen O.N."/>
            <person name="Pelaez A.I."/>
            <person name="Sanchez J."/>
            <person name="Ferrer M."/>
        </authorList>
    </citation>
    <scope>NUCLEOTIDE SEQUENCE</scope>
</reference>
<evidence type="ECO:0000313" key="1">
    <source>
        <dbReference type="EMBL" id="EQD64637.1"/>
    </source>
</evidence>
<accession>T1B415</accession>
<protein>
    <submittedName>
        <fullName evidence="1">Uncharacterized protein</fullName>
    </submittedName>
</protein>
<reference evidence="1" key="1">
    <citation type="submission" date="2013-08" db="EMBL/GenBank/DDBJ databases">
        <authorList>
            <person name="Mendez C."/>
            <person name="Richter M."/>
            <person name="Ferrer M."/>
            <person name="Sanchez J."/>
        </authorList>
    </citation>
    <scope>NUCLEOTIDE SEQUENCE</scope>
</reference>